<evidence type="ECO:0000313" key="3">
    <source>
        <dbReference type="EMBL" id="KAJ1124909.1"/>
    </source>
</evidence>
<evidence type="ECO:0000313" key="4">
    <source>
        <dbReference type="Proteomes" id="UP001066276"/>
    </source>
</evidence>
<name>A0AAV7PDK9_PLEWA</name>
<accession>A0AAV7PDK9</accession>
<dbReference type="EMBL" id="JANPWB010000011">
    <property type="protein sequence ID" value="KAJ1124909.1"/>
    <property type="molecule type" value="Genomic_DNA"/>
</dbReference>
<protein>
    <submittedName>
        <fullName evidence="3">Uncharacterized protein</fullName>
    </submittedName>
</protein>
<organism evidence="3 4">
    <name type="scientific">Pleurodeles waltl</name>
    <name type="common">Iberian ribbed newt</name>
    <dbReference type="NCBI Taxonomy" id="8319"/>
    <lineage>
        <taxon>Eukaryota</taxon>
        <taxon>Metazoa</taxon>
        <taxon>Chordata</taxon>
        <taxon>Craniata</taxon>
        <taxon>Vertebrata</taxon>
        <taxon>Euteleostomi</taxon>
        <taxon>Amphibia</taxon>
        <taxon>Batrachia</taxon>
        <taxon>Caudata</taxon>
        <taxon>Salamandroidea</taxon>
        <taxon>Salamandridae</taxon>
        <taxon>Pleurodelinae</taxon>
        <taxon>Pleurodeles</taxon>
    </lineage>
</organism>
<keyword evidence="1" id="KW-0175">Coiled coil</keyword>
<reference evidence="3" key="1">
    <citation type="journal article" date="2022" name="bioRxiv">
        <title>Sequencing and chromosome-scale assembly of the giantPleurodeles waltlgenome.</title>
        <authorList>
            <person name="Brown T."/>
            <person name="Elewa A."/>
            <person name="Iarovenko S."/>
            <person name="Subramanian E."/>
            <person name="Araus A.J."/>
            <person name="Petzold A."/>
            <person name="Susuki M."/>
            <person name="Suzuki K.-i.T."/>
            <person name="Hayashi T."/>
            <person name="Toyoda A."/>
            <person name="Oliveira C."/>
            <person name="Osipova E."/>
            <person name="Leigh N.D."/>
            <person name="Simon A."/>
            <person name="Yun M.H."/>
        </authorList>
    </citation>
    <scope>NUCLEOTIDE SEQUENCE</scope>
    <source>
        <strain evidence="3">20211129_DDA</strain>
        <tissue evidence="3">Liver</tissue>
    </source>
</reference>
<dbReference type="Proteomes" id="UP001066276">
    <property type="component" value="Chromosome 7"/>
</dbReference>
<evidence type="ECO:0000256" key="2">
    <source>
        <dbReference type="SAM" id="MobiDB-lite"/>
    </source>
</evidence>
<evidence type="ECO:0000256" key="1">
    <source>
        <dbReference type="SAM" id="Coils"/>
    </source>
</evidence>
<sequence length="191" mass="22173">MVLGVETALEEVQKLMKEITELKKDIIENKALVNAKEALGPLDRSMKDFDTNTQMFKLNKLARDISLYDKKQTYPYLLEDYYKQDTRGKYSTRGRSGPRRYTTFSESSGTSGEAWREARGSFETHGEVTLDYVCLGKIKARLSRRCGLLAEQLDTLLKQEHTLIERLIGRNALKRYLWKNFETNTNRQVSF</sequence>
<feature type="coiled-coil region" evidence="1">
    <location>
        <begin position="5"/>
        <end position="32"/>
    </location>
</feature>
<gene>
    <name evidence="3" type="ORF">NDU88_003356</name>
</gene>
<comment type="caution">
    <text evidence="3">The sequence shown here is derived from an EMBL/GenBank/DDBJ whole genome shotgun (WGS) entry which is preliminary data.</text>
</comment>
<keyword evidence="4" id="KW-1185">Reference proteome</keyword>
<dbReference type="AlphaFoldDB" id="A0AAV7PDK9"/>
<proteinExistence type="predicted"/>
<feature type="region of interest" description="Disordered" evidence="2">
    <location>
        <begin position="89"/>
        <end position="108"/>
    </location>
</feature>